<feature type="domain" description="AAA+ ATPase" evidence="1">
    <location>
        <begin position="755"/>
        <end position="938"/>
    </location>
</feature>
<dbReference type="GO" id="GO:0016887">
    <property type="term" value="F:ATP hydrolysis activity"/>
    <property type="evidence" value="ECO:0007669"/>
    <property type="project" value="InterPro"/>
</dbReference>
<dbReference type="SUPFAM" id="SSF52540">
    <property type="entry name" value="P-loop containing nucleoside triphosphate hydrolases"/>
    <property type="match status" value="1"/>
</dbReference>
<dbReference type="EMBL" id="BAAADQ010000004">
    <property type="protein sequence ID" value="GAA0539032.1"/>
    <property type="molecule type" value="Genomic_DNA"/>
</dbReference>
<dbReference type="CDD" id="cd00009">
    <property type="entry name" value="AAA"/>
    <property type="match status" value="1"/>
</dbReference>
<accession>A0AAV3SQE4</accession>
<dbReference type="SMART" id="SM00382">
    <property type="entry name" value="AAA"/>
    <property type="match status" value="1"/>
</dbReference>
<dbReference type="InterPro" id="IPR003593">
    <property type="entry name" value="AAA+_ATPase"/>
</dbReference>
<dbReference type="AlphaFoldDB" id="A0AAV3SQE4"/>
<evidence type="ECO:0000313" key="3">
    <source>
        <dbReference type="Proteomes" id="UP001501425"/>
    </source>
</evidence>
<evidence type="ECO:0000259" key="1">
    <source>
        <dbReference type="SMART" id="SM00382"/>
    </source>
</evidence>
<dbReference type="InterPro" id="IPR052934">
    <property type="entry name" value="Methyl-DNA_Rec/Restrict_Enz"/>
</dbReference>
<dbReference type="InterPro" id="IPR027417">
    <property type="entry name" value="P-loop_NTPase"/>
</dbReference>
<dbReference type="InterPro" id="IPR011704">
    <property type="entry name" value="ATPase_dyneun-rel_AAA"/>
</dbReference>
<gene>
    <name evidence="2" type="ORF">GCM10008994_12750</name>
</gene>
<dbReference type="Pfam" id="PF07728">
    <property type="entry name" value="AAA_5"/>
    <property type="match status" value="1"/>
</dbReference>
<reference evidence="2" key="1">
    <citation type="journal article" date="2014" name="Int. J. Syst. Evol. Microbiol.">
        <title>Complete genome sequence of Corynebacterium casei LMG S-19264T (=DSM 44701T), isolated from a smear-ripened cheese.</title>
        <authorList>
            <consortium name="US DOE Joint Genome Institute (JGI-PGF)"/>
            <person name="Walter F."/>
            <person name="Albersmeier A."/>
            <person name="Kalinowski J."/>
            <person name="Ruckert C."/>
        </authorList>
    </citation>
    <scope>NUCLEOTIDE SEQUENCE</scope>
    <source>
        <strain evidence="2">JCM 14265</strain>
    </source>
</reference>
<dbReference type="PANTHER" id="PTHR37291">
    <property type="entry name" value="5-METHYLCYTOSINE-SPECIFIC RESTRICTION ENZYME B"/>
    <property type="match status" value="1"/>
</dbReference>
<evidence type="ECO:0000313" key="2">
    <source>
        <dbReference type="EMBL" id="GAA0539032.1"/>
    </source>
</evidence>
<dbReference type="GO" id="GO:0005524">
    <property type="term" value="F:ATP binding"/>
    <property type="evidence" value="ECO:0007669"/>
    <property type="project" value="InterPro"/>
</dbReference>
<protein>
    <recommendedName>
        <fullName evidence="1">AAA+ ATPase domain-containing protein</fullName>
    </recommendedName>
</protein>
<sequence length="1073" mass="119892">MVLFSNQSYITPVYSAGMDDDRRMSTDRFYGGVENRISILQDFLAFVGDEHPSRQELYDWFDQNTGGGGEGFVDRNMGFFESLHLVRFDGETCHLGVYGERYDRTHDPFVVLQALRSGIKGFDTILSTLADSPRTDEEIQDLIVAEFDAASTGTAIKRHREWLQVLGYLNHEGDTNSLTDAGRGAVDTLNLLSDRAVIPPATGDATTDWVDVLSQHSDRHGITLEDSSLEGFHVQIPGDQPTHIRVHHPFIDDSHTATHTDPGFLQITADKENNALERDVAGSIVGIVLNTDTPDLYDPVLDDFLYFTEDILSEAASTSQSIEIGVADDGTYDDPFTGRANNWHDLLAILTHDDQTHTIEPITDPAPYYWVNQGEEEIDGEYLKAPTDDLFQYDLPKLTVGDIVFSYNNGEIVGYHEIVEPAHIITTHDRDDGTGEEEHYRVETEFTRFTDPLAFADVFKTLWEYRLDQYYPVNAGGINQQYFYNLSEAAGEYLFQQGTQQPLDDTGATDEEKSDIDHPVLTHLDKHSDTTIYKLTAPPDYWLTAVEYRGIPVEETHAEHWRDASPGDIAIFHAQQTPSNSELESQDGVVFGIGIFGEPYQKSEQWLHDEYEADHVIERVIGLDRLFITSDISELDLVTGTLAKSQAELNDELSALTRNGLSIDRVQELCREASDIEFPTQNTFVRFRADDGTQDLDRPRAIITALAPDLTELSPINYEKPFAGTLQADDLLDGLYFPGDLGETIIEQIEAALLAGDHIILTGPPGTGKTEIVERVATHLADAYPYLYSGSELTTATADWSTFDTVGGYMPTETSGDNADADLAFTPGIILNRLKDTQTGIQSNEPVIIDELNRADIDKAFGQLFTLLSGQSVQLPFTRNNREIELLTTEHLDGLPAAHQYVVPDSWRIFATMNTYDKTSLYEMSYAFMRRFAFIRVPAPEFSTDDDDTARNELMIEMDAYIDAWDGLDPSDEERDAIGLVWKQTNQAVDDRSIGPAIVRDMLAYVTNRHTSAADDLSERVTEAVISYIFPQLEGVPERKQIITHIAAVDATDTDTLRTAASDMLQVTIDTES</sequence>
<comment type="caution">
    <text evidence="2">The sequence shown here is derived from an EMBL/GenBank/DDBJ whole genome shotgun (WGS) entry which is preliminary data.</text>
</comment>
<dbReference type="Proteomes" id="UP001501425">
    <property type="component" value="Unassembled WGS sequence"/>
</dbReference>
<name>A0AAV3SQE4_9EURY</name>
<reference evidence="2" key="2">
    <citation type="submission" date="2023-12" db="EMBL/GenBank/DDBJ databases">
        <authorList>
            <person name="Sun Q."/>
            <person name="Inoue M."/>
        </authorList>
    </citation>
    <scope>NUCLEOTIDE SEQUENCE</scope>
    <source>
        <strain evidence="2">JCM 14265</strain>
    </source>
</reference>
<proteinExistence type="predicted"/>
<organism evidence="2 3">
    <name type="scientific">Halorubrum ejinorense</name>
    <dbReference type="NCBI Taxonomy" id="425309"/>
    <lineage>
        <taxon>Archaea</taxon>
        <taxon>Methanobacteriati</taxon>
        <taxon>Methanobacteriota</taxon>
        <taxon>Stenosarchaea group</taxon>
        <taxon>Halobacteria</taxon>
        <taxon>Halobacteriales</taxon>
        <taxon>Haloferacaceae</taxon>
        <taxon>Halorubrum</taxon>
    </lineage>
</organism>
<dbReference type="PANTHER" id="PTHR37291:SF1">
    <property type="entry name" value="TYPE IV METHYL-DIRECTED RESTRICTION ENZYME ECOKMCRB SUBUNIT"/>
    <property type="match status" value="1"/>
</dbReference>
<dbReference type="Gene3D" id="3.40.50.300">
    <property type="entry name" value="P-loop containing nucleotide triphosphate hydrolases"/>
    <property type="match status" value="1"/>
</dbReference>